<organism evidence="6">
    <name type="scientific">uncultured Thermomicrobiales bacterium</name>
    <dbReference type="NCBI Taxonomy" id="1645740"/>
    <lineage>
        <taxon>Bacteria</taxon>
        <taxon>Pseudomonadati</taxon>
        <taxon>Thermomicrobiota</taxon>
        <taxon>Thermomicrobia</taxon>
        <taxon>Thermomicrobiales</taxon>
        <taxon>environmental samples</taxon>
    </lineage>
</organism>
<dbReference type="GO" id="GO:0046316">
    <property type="term" value="F:gluconokinase activity"/>
    <property type="evidence" value="ECO:0007669"/>
    <property type="project" value="UniProtKB-EC"/>
</dbReference>
<dbReference type="InterPro" id="IPR043129">
    <property type="entry name" value="ATPase_NBD"/>
</dbReference>
<keyword evidence="3 6" id="KW-0418">Kinase</keyword>
<comment type="similarity">
    <text evidence="1">Belongs to the FGGY kinase family.</text>
</comment>
<dbReference type="Gene3D" id="3.30.420.40">
    <property type="match status" value="2"/>
</dbReference>
<dbReference type="PANTHER" id="PTHR43095:SF2">
    <property type="entry name" value="GLUCONOKINASE"/>
    <property type="match status" value="1"/>
</dbReference>
<evidence type="ECO:0000313" key="6">
    <source>
        <dbReference type="EMBL" id="CAA9540683.1"/>
    </source>
</evidence>
<evidence type="ECO:0000259" key="5">
    <source>
        <dbReference type="Pfam" id="PF02782"/>
    </source>
</evidence>
<dbReference type="Pfam" id="PF00370">
    <property type="entry name" value="FGGY_N"/>
    <property type="match status" value="1"/>
</dbReference>
<dbReference type="InterPro" id="IPR050406">
    <property type="entry name" value="FGGY_Carb_Kinase"/>
</dbReference>
<dbReference type="PANTHER" id="PTHR43095">
    <property type="entry name" value="SUGAR KINASE"/>
    <property type="match status" value="1"/>
</dbReference>
<reference evidence="6" key="1">
    <citation type="submission" date="2020-02" db="EMBL/GenBank/DDBJ databases">
        <authorList>
            <person name="Meier V. D."/>
        </authorList>
    </citation>
    <scope>NUCLEOTIDE SEQUENCE</scope>
    <source>
        <strain evidence="6">AVDCRST_MAG73</strain>
    </source>
</reference>
<evidence type="ECO:0000256" key="2">
    <source>
        <dbReference type="ARBA" id="ARBA00022679"/>
    </source>
</evidence>
<dbReference type="InterPro" id="IPR018484">
    <property type="entry name" value="FGGY_N"/>
</dbReference>
<dbReference type="EMBL" id="CADCWE010000117">
    <property type="protein sequence ID" value="CAA9540683.1"/>
    <property type="molecule type" value="Genomic_DNA"/>
</dbReference>
<dbReference type="InterPro" id="IPR018485">
    <property type="entry name" value="FGGY_C"/>
</dbReference>
<dbReference type="CDD" id="cd07770">
    <property type="entry name" value="ASKHA_NBD_FGGY_GntK"/>
    <property type="match status" value="1"/>
</dbReference>
<dbReference type="AlphaFoldDB" id="A0A6J4U523"/>
<feature type="domain" description="Carbohydrate kinase FGGY N-terminal" evidence="4">
    <location>
        <begin position="14"/>
        <end position="259"/>
    </location>
</feature>
<keyword evidence="2 6" id="KW-0808">Transferase</keyword>
<dbReference type="InterPro" id="IPR000577">
    <property type="entry name" value="Carb_kinase_FGGY"/>
</dbReference>
<dbReference type="GO" id="GO:0005975">
    <property type="term" value="P:carbohydrate metabolic process"/>
    <property type="evidence" value="ECO:0007669"/>
    <property type="project" value="InterPro"/>
</dbReference>
<proteinExistence type="inferred from homology"/>
<sequence>MPSVARKAAAPPLVLALDLGTSSLRALAFDHHARAVAGSEEQLRHALRTTADGGAETDPDALVELLRRCVDGVLDRLGDRAAEIAAVGVACFWHSLVGVDATGDAVTPLLMWGDTRSATMAASLRAELDAEAVHQQTGCLLHSSFWPAKLRWMAETDGATFGRAVSWWSFPEYVAHRWHRAVRTTVSMASGTGLLDTRRAVWADDLLPAFGLRPDQLPPLCERDEPWTGLAPDLAGRWPSLAGVPWYPAVGDGAAANVGSGAVTPARIALTLGTSGAMRAIQPLPTDGVGIQLPPAVWAYRLDRKRIVVGGALSNGGNLMGWLRGLLGADEGDATASAAERLPPDVHGLTILPAVAGERSPSWNDHATGVIAGLTLATRAEDLLRAGMEAVAYRFALLYEALRPLLPEDHEIAANGGAILHSPAWLQIVADTLNHRIAALPAEDEATARGAAILALNALGVWPDLAPAERPDHVDVARVYEPDPGNRARYQAGLARQRRLEAALSQAVGVEDAAPTRA</sequence>
<evidence type="ECO:0000259" key="4">
    <source>
        <dbReference type="Pfam" id="PF00370"/>
    </source>
</evidence>
<dbReference type="Pfam" id="PF02782">
    <property type="entry name" value="FGGY_C"/>
    <property type="match status" value="1"/>
</dbReference>
<dbReference type="EC" id="2.7.1.12" evidence="6"/>
<name>A0A6J4U523_9BACT</name>
<feature type="domain" description="Carbohydrate kinase FGGY C-terminal" evidence="5">
    <location>
        <begin position="269"/>
        <end position="458"/>
    </location>
</feature>
<evidence type="ECO:0000256" key="1">
    <source>
        <dbReference type="ARBA" id="ARBA00009156"/>
    </source>
</evidence>
<protein>
    <submittedName>
        <fullName evidence="6">Gluconokinase</fullName>
        <ecNumber evidence="6">2.7.1.12</ecNumber>
    </submittedName>
</protein>
<evidence type="ECO:0000256" key="3">
    <source>
        <dbReference type="ARBA" id="ARBA00022777"/>
    </source>
</evidence>
<accession>A0A6J4U523</accession>
<dbReference type="SUPFAM" id="SSF53067">
    <property type="entry name" value="Actin-like ATPase domain"/>
    <property type="match status" value="2"/>
</dbReference>
<dbReference type="PIRSF" id="PIRSF000538">
    <property type="entry name" value="GlpK"/>
    <property type="match status" value="1"/>
</dbReference>
<gene>
    <name evidence="6" type="ORF">AVDCRST_MAG73-1905</name>
</gene>